<feature type="non-terminal residue" evidence="1">
    <location>
        <position position="1"/>
    </location>
</feature>
<comment type="caution">
    <text evidence="1">The sequence shown here is derived from an EMBL/GenBank/DDBJ whole genome shotgun (WGS) entry which is preliminary data.</text>
</comment>
<organism evidence="1 2">
    <name type="scientific">Mucuna pruriens</name>
    <name type="common">Velvet bean</name>
    <name type="synonym">Dolichos pruriens</name>
    <dbReference type="NCBI Taxonomy" id="157652"/>
    <lineage>
        <taxon>Eukaryota</taxon>
        <taxon>Viridiplantae</taxon>
        <taxon>Streptophyta</taxon>
        <taxon>Embryophyta</taxon>
        <taxon>Tracheophyta</taxon>
        <taxon>Spermatophyta</taxon>
        <taxon>Magnoliopsida</taxon>
        <taxon>eudicotyledons</taxon>
        <taxon>Gunneridae</taxon>
        <taxon>Pentapetalae</taxon>
        <taxon>rosids</taxon>
        <taxon>fabids</taxon>
        <taxon>Fabales</taxon>
        <taxon>Fabaceae</taxon>
        <taxon>Papilionoideae</taxon>
        <taxon>50 kb inversion clade</taxon>
        <taxon>NPAAA clade</taxon>
        <taxon>indigoferoid/millettioid clade</taxon>
        <taxon>Phaseoleae</taxon>
        <taxon>Mucuna</taxon>
    </lineage>
</organism>
<dbReference type="OrthoDB" id="286233at2759"/>
<dbReference type="EMBL" id="QJKJ01006956">
    <property type="protein sequence ID" value="RDX84769.1"/>
    <property type="molecule type" value="Genomic_DNA"/>
</dbReference>
<dbReference type="Proteomes" id="UP000257109">
    <property type="component" value="Unassembled WGS sequence"/>
</dbReference>
<accession>A0A371G2I1</accession>
<name>A0A371G2I1_MUCPR</name>
<protein>
    <submittedName>
        <fullName evidence="1">Uncharacterized protein</fullName>
    </submittedName>
</protein>
<evidence type="ECO:0000313" key="1">
    <source>
        <dbReference type="EMBL" id="RDX84769.1"/>
    </source>
</evidence>
<dbReference type="AlphaFoldDB" id="A0A371G2I1"/>
<gene>
    <name evidence="1" type="ORF">CR513_34138</name>
</gene>
<proteinExistence type="predicted"/>
<reference evidence="1" key="1">
    <citation type="submission" date="2018-05" db="EMBL/GenBank/DDBJ databases">
        <title>Draft genome of Mucuna pruriens seed.</title>
        <authorList>
            <person name="Nnadi N.E."/>
            <person name="Vos R."/>
            <person name="Hasami M.H."/>
            <person name="Devisetty U.K."/>
            <person name="Aguiy J.C."/>
        </authorList>
    </citation>
    <scope>NUCLEOTIDE SEQUENCE [LARGE SCALE GENOMIC DNA]</scope>
    <source>
        <strain evidence="1">JCA_2017</strain>
    </source>
</reference>
<keyword evidence="2" id="KW-1185">Reference proteome</keyword>
<evidence type="ECO:0000313" key="2">
    <source>
        <dbReference type="Proteomes" id="UP000257109"/>
    </source>
</evidence>
<feature type="non-terminal residue" evidence="1">
    <location>
        <position position="246"/>
    </location>
</feature>
<sequence>EGEDSGNTQAFGAIADCYTELGDLEKEKQANSKKYRERIKTNPTRNRSHGTNFNTTTSLLCQSITNFTNRNRCKIPKTSAINLLHLILHNQNLQNLVYLPSTDSAGEDVAPNRSSPLKDPLAGGDLLAKNELQANIRQSINQLCVEFTFTVPFSTSDFLGGFKLHCHEHLLRLVLNVDNLLHEGLGEEHFDGFLQHGFGDVRFSFDVPLPYPHLLPPANDIEHNALLVAHCRRQRRSHVLALAFPL</sequence>